<name>A0A3E2HE57_SCYLI</name>
<evidence type="ECO:0000313" key="2">
    <source>
        <dbReference type="Proteomes" id="UP000258309"/>
    </source>
</evidence>
<dbReference type="EMBL" id="NCSJ02000071">
    <property type="protein sequence ID" value="RFU31680.1"/>
    <property type="molecule type" value="Genomic_DNA"/>
</dbReference>
<accession>A0A3E2HE57</accession>
<feature type="non-terminal residue" evidence="1">
    <location>
        <position position="1"/>
    </location>
</feature>
<dbReference type="Proteomes" id="UP000258309">
    <property type="component" value="Unassembled WGS sequence"/>
</dbReference>
<comment type="caution">
    <text evidence="1">The sequence shown here is derived from an EMBL/GenBank/DDBJ whole genome shotgun (WGS) entry which is preliminary data.</text>
</comment>
<feature type="non-terminal residue" evidence="1">
    <location>
        <position position="106"/>
    </location>
</feature>
<evidence type="ECO:0000313" key="1">
    <source>
        <dbReference type="EMBL" id="RFU31680.1"/>
    </source>
</evidence>
<dbReference type="AlphaFoldDB" id="A0A3E2HE57"/>
<proteinExistence type="predicted"/>
<protein>
    <submittedName>
        <fullName evidence="1">Uncharacterized protein</fullName>
    </submittedName>
</protein>
<sequence>MIRREHLQSTIIAIIIILEGDGSGWLTRKLFSPQRYLMLMVGTHWRVSSMDDPGMPRRHVAAKMEALCPKFDVSQNLGTPYRTKNLLINRFSRSAHKTIKDLNTHS</sequence>
<reference evidence="1 2" key="1">
    <citation type="submission" date="2018-05" db="EMBL/GenBank/DDBJ databases">
        <title>Draft genome sequence of Scytalidium lignicola DSM 105466, a ubiquitous saprotrophic fungus.</title>
        <authorList>
            <person name="Buettner E."/>
            <person name="Gebauer A.M."/>
            <person name="Hofrichter M."/>
            <person name="Liers C."/>
            <person name="Kellner H."/>
        </authorList>
    </citation>
    <scope>NUCLEOTIDE SEQUENCE [LARGE SCALE GENOMIC DNA]</scope>
    <source>
        <strain evidence="1 2">DSM 105466</strain>
    </source>
</reference>
<organism evidence="1 2">
    <name type="scientific">Scytalidium lignicola</name>
    <name type="common">Hyphomycete</name>
    <dbReference type="NCBI Taxonomy" id="5539"/>
    <lineage>
        <taxon>Eukaryota</taxon>
        <taxon>Fungi</taxon>
        <taxon>Dikarya</taxon>
        <taxon>Ascomycota</taxon>
        <taxon>Pezizomycotina</taxon>
        <taxon>Leotiomycetes</taxon>
        <taxon>Leotiomycetes incertae sedis</taxon>
        <taxon>Scytalidium</taxon>
    </lineage>
</organism>
<keyword evidence="2" id="KW-1185">Reference proteome</keyword>
<gene>
    <name evidence="1" type="ORF">B7463_g4706</name>
</gene>